<evidence type="ECO:0000313" key="4">
    <source>
        <dbReference type="EMBL" id="SDE61746.1"/>
    </source>
</evidence>
<dbReference type="GO" id="GO:0004672">
    <property type="term" value="F:protein kinase activity"/>
    <property type="evidence" value="ECO:0007669"/>
    <property type="project" value="UniProtKB-ARBA"/>
</dbReference>
<keyword evidence="5" id="KW-1185">Reference proteome</keyword>
<proteinExistence type="predicted"/>
<evidence type="ECO:0000259" key="3">
    <source>
        <dbReference type="PROSITE" id="PS50894"/>
    </source>
</evidence>
<organism evidence="4 5">
    <name type="scientific">Kordiimonas lacus</name>
    <dbReference type="NCBI Taxonomy" id="637679"/>
    <lineage>
        <taxon>Bacteria</taxon>
        <taxon>Pseudomonadati</taxon>
        <taxon>Pseudomonadota</taxon>
        <taxon>Alphaproteobacteria</taxon>
        <taxon>Kordiimonadales</taxon>
        <taxon>Kordiimonadaceae</taxon>
        <taxon>Kordiimonas</taxon>
    </lineage>
</organism>
<name>A0A1G7EE40_9PROT</name>
<keyword evidence="2" id="KW-0597">Phosphoprotein</keyword>
<dbReference type="RefSeq" id="WP_068301393.1">
    <property type="nucleotide sequence ID" value="NZ_DAIOMO010000002.1"/>
</dbReference>
<reference evidence="4 5" key="1">
    <citation type="submission" date="2016-10" db="EMBL/GenBank/DDBJ databases">
        <authorList>
            <person name="de Groot N.N."/>
        </authorList>
    </citation>
    <scope>NUCLEOTIDE SEQUENCE [LARGE SCALE GENOMIC DNA]</scope>
    <source>
        <strain evidence="4 5">CGMCC 1.9109</strain>
    </source>
</reference>
<dbReference type="EMBL" id="FNAK01000008">
    <property type="protein sequence ID" value="SDE61746.1"/>
    <property type="molecule type" value="Genomic_DNA"/>
</dbReference>
<evidence type="ECO:0000256" key="1">
    <source>
        <dbReference type="ARBA" id="ARBA00023012"/>
    </source>
</evidence>
<dbReference type="InterPro" id="IPR008207">
    <property type="entry name" value="Sig_transdc_His_kin_Hpt_dom"/>
</dbReference>
<feature type="domain" description="HPt" evidence="3">
    <location>
        <begin position="21"/>
        <end position="115"/>
    </location>
</feature>
<protein>
    <submittedName>
        <fullName evidence="4">Hpt domain-containing protein</fullName>
    </submittedName>
</protein>
<dbReference type="InterPro" id="IPR036641">
    <property type="entry name" value="HPT_dom_sf"/>
</dbReference>
<dbReference type="Pfam" id="PF01627">
    <property type="entry name" value="Hpt"/>
    <property type="match status" value="1"/>
</dbReference>
<accession>A0A1G7EE40</accession>
<dbReference type="AlphaFoldDB" id="A0A1G7EE40"/>
<dbReference type="PROSITE" id="PS50894">
    <property type="entry name" value="HPT"/>
    <property type="match status" value="1"/>
</dbReference>
<dbReference type="SUPFAM" id="SSF47226">
    <property type="entry name" value="Histidine-containing phosphotransfer domain, HPT domain"/>
    <property type="match status" value="1"/>
</dbReference>
<gene>
    <name evidence="4" type="ORF">SAMN04488071_3403</name>
</gene>
<feature type="modified residue" description="Phosphohistidine" evidence="2">
    <location>
        <position position="60"/>
    </location>
</feature>
<sequence>MGGQIPLLDKPVLDRLAAEVGEESAAFLLDSLKKEIRDSGCELMQHASVGNLEQLEIQAHALKSAARSFGAMRLGEACQAIEFAAKADGRPEIDGLLSQFKVISEETLEAFNKAN</sequence>
<dbReference type="STRING" id="637679.GCA_001550055_00181"/>
<evidence type="ECO:0000313" key="5">
    <source>
        <dbReference type="Proteomes" id="UP000183685"/>
    </source>
</evidence>
<keyword evidence="1" id="KW-0902">Two-component regulatory system</keyword>
<dbReference type="Proteomes" id="UP000183685">
    <property type="component" value="Unassembled WGS sequence"/>
</dbReference>
<dbReference type="OrthoDB" id="8481159at2"/>
<evidence type="ECO:0000256" key="2">
    <source>
        <dbReference type="PROSITE-ProRule" id="PRU00110"/>
    </source>
</evidence>
<dbReference type="Gene3D" id="1.20.120.160">
    <property type="entry name" value="HPT domain"/>
    <property type="match status" value="1"/>
</dbReference>
<dbReference type="GO" id="GO:0000160">
    <property type="term" value="P:phosphorelay signal transduction system"/>
    <property type="evidence" value="ECO:0007669"/>
    <property type="project" value="UniProtKB-KW"/>
</dbReference>